<dbReference type="InterPro" id="IPR011611">
    <property type="entry name" value="PfkB_dom"/>
</dbReference>
<dbReference type="InterPro" id="IPR017583">
    <property type="entry name" value="Tagatose/fructose_Pkinase"/>
</dbReference>
<keyword evidence="2 6" id="KW-0808">Transferase</keyword>
<proteinExistence type="inferred from homology"/>
<dbReference type="Proteomes" id="UP001596380">
    <property type="component" value="Unassembled WGS sequence"/>
</dbReference>
<comment type="similarity">
    <text evidence="1">Belongs to the carbohydrate kinase PfkB family.</text>
</comment>
<dbReference type="RefSeq" id="WP_309239536.1">
    <property type="nucleotide sequence ID" value="NZ_JBHSXE010000001.1"/>
</dbReference>
<accession>A0ABW2CVA6</accession>
<keyword evidence="4" id="KW-0418">Kinase</keyword>
<evidence type="ECO:0000313" key="8">
    <source>
        <dbReference type="EMBL" id="MFC6884543.1"/>
    </source>
</evidence>
<comment type="caution">
    <text evidence="8">The sequence shown here is derived from an EMBL/GenBank/DDBJ whole genome shotgun (WGS) entry which is preliminary data.</text>
</comment>
<dbReference type="PIRSF" id="PIRSF000535">
    <property type="entry name" value="1PFK/6PFK/LacC"/>
    <property type="match status" value="1"/>
</dbReference>
<dbReference type="NCBIfam" id="TIGR03168">
    <property type="entry name" value="1-PFK"/>
    <property type="match status" value="1"/>
</dbReference>
<dbReference type="PANTHER" id="PTHR46566:SF5">
    <property type="entry name" value="1-PHOSPHOFRUCTOKINASE"/>
    <property type="match status" value="1"/>
</dbReference>
<dbReference type="EMBL" id="JBHSXS010000028">
    <property type="protein sequence ID" value="MFC6884543.1"/>
    <property type="molecule type" value="Genomic_DNA"/>
</dbReference>
<protein>
    <submittedName>
        <fullName evidence="8">1-phosphofructokinase family hexose kinase</fullName>
    </submittedName>
</protein>
<keyword evidence="9" id="KW-1185">Reference proteome</keyword>
<evidence type="ECO:0000259" key="7">
    <source>
        <dbReference type="Pfam" id="PF00294"/>
    </source>
</evidence>
<dbReference type="Gene3D" id="3.40.1190.20">
    <property type="match status" value="1"/>
</dbReference>
<reference evidence="9" key="1">
    <citation type="journal article" date="2019" name="Int. J. Syst. Evol. Microbiol.">
        <title>The Global Catalogue of Microorganisms (GCM) 10K type strain sequencing project: providing services to taxonomists for standard genome sequencing and annotation.</title>
        <authorList>
            <consortium name="The Broad Institute Genomics Platform"/>
            <consortium name="The Broad Institute Genome Sequencing Center for Infectious Disease"/>
            <person name="Wu L."/>
            <person name="Ma J."/>
        </authorList>
    </citation>
    <scope>NUCLEOTIDE SEQUENCE [LARGE SCALE GENOMIC DNA]</scope>
    <source>
        <strain evidence="9">JCM 3369</strain>
    </source>
</reference>
<keyword evidence="5" id="KW-0067">ATP-binding</keyword>
<evidence type="ECO:0000256" key="3">
    <source>
        <dbReference type="ARBA" id="ARBA00022741"/>
    </source>
</evidence>
<evidence type="ECO:0000256" key="1">
    <source>
        <dbReference type="ARBA" id="ARBA00010688"/>
    </source>
</evidence>
<dbReference type="InterPro" id="IPR002173">
    <property type="entry name" value="Carboh/pur_kinase_PfkB_CS"/>
</dbReference>
<dbReference type="PANTHER" id="PTHR46566">
    <property type="entry name" value="1-PHOSPHOFRUCTOKINASE-RELATED"/>
    <property type="match status" value="1"/>
</dbReference>
<evidence type="ECO:0000256" key="4">
    <source>
        <dbReference type="ARBA" id="ARBA00022777"/>
    </source>
</evidence>
<evidence type="ECO:0000313" key="9">
    <source>
        <dbReference type="Proteomes" id="UP001596380"/>
    </source>
</evidence>
<name>A0ABW2CVA6_9ACTN</name>
<evidence type="ECO:0000256" key="6">
    <source>
        <dbReference type="PIRNR" id="PIRNR000535"/>
    </source>
</evidence>
<organism evidence="8 9">
    <name type="scientific">Actinomadura yumaensis</name>
    <dbReference type="NCBI Taxonomy" id="111807"/>
    <lineage>
        <taxon>Bacteria</taxon>
        <taxon>Bacillati</taxon>
        <taxon>Actinomycetota</taxon>
        <taxon>Actinomycetes</taxon>
        <taxon>Streptosporangiales</taxon>
        <taxon>Thermomonosporaceae</taxon>
        <taxon>Actinomadura</taxon>
    </lineage>
</organism>
<feature type="domain" description="Carbohydrate kinase PfkB" evidence="7">
    <location>
        <begin position="2"/>
        <end position="276"/>
    </location>
</feature>
<dbReference type="CDD" id="cd01164">
    <property type="entry name" value="FruK_PfkB_like"/>
    <property type="match status" value="1"/>
</dbReference>
<gene>
    <name evidence="8" type="ORF">ACFQKB_32620</name>
</gene>
<dbReference type="Pfam" id="PF00294">
    <property type="entry name" value="PfkB"/>
    <property type="match status" value="1"/>
</dbReference>
<dbReference type="SUPFAM" id="SSF53613">
    <property type="entry name" value="Ribokinase-like"/>
    <property type="match status" value="1"/>
</dbReference>
<dbReference type="InterPro" id="IPR029056">
    <property type="entry name" value="Ribokinase-like"/>
</dbReference>
<dbReference type="PROSITE" id="PS00584">
    <property type="entry name" value="PFKB_KINASES_2"/>
    <property type="match status" value="1"/>
</dbReference>
<evidence type="ECO:0000256" key="5">
    <source>
        <dbReference type="ARBA" id="ARBA00022840"/>
    </source>
</evidence>
<sequence length="302" mass="30561">MTLNAALDVTYELDAVAWGGSNRVGSVRRRAGGKGVNVARVAAALGEDVVATGFAGGDIGNLIRADLEAAGLRHDLFPVAGTSRSTLTTVETASDSKATVFNEPGPHISPGEWEPFQEHFRRLAESATVVVISGSLPPGVPNDAYATLASQTDAPVIIDADGPTLSAGAAGRPALMKPNAEELTRATATTTPQAGAAALRAAGAHAVLVSLGEDGMLAVTPDGTWHARPPHSVEGNPTGAGDAAVAAAARALSAGDSWPELLRHAVALSAAAVRAPVAGDFDAATYTRFLPRVSIEGDPCPS</sequence>
<keyword evidence="3" id="KW-0547">Nucleotide-binding</keyword>
<evidence type="ECO:0000256" key="2">
    <source>
        <dbReference type="ARBA" id="ARBA00022679"/>
    </source>
</evidence>